<evidence type="ECO:0000313" key="1">
    <source>
        <dbReference type="EMBL" id="PIN23810.1"/>
    </source>
</evidence>
<name>A0A2G9I2H0_9LAMI</name>
<dbReference type="AlphaFoldDB" id="A0A2G9I2H0"/>
<sequence>MGKLTQLWRLGITNLRREDGKELCSSLAKLTNLRSLNISSFEHGELIDLNYPLSPSTLPFLRTLELHGRLEKIPQWVGSLNTLTILCLRWSKLREVPLSIFKVCLIY</sequence>
<dbReference type="Gene3D" id="3.80.10.10">
    <property type="entry name" value="Ribonuclease Inhibitor"/>
    <property type="match status" value="1"/>
</dbReference>
<evidence type="ECO:0000313" key="2">
    <source>
        <dbReference type="Proteomes" id="UP000231279"/>
    </source>
</evidence>
<keyword evidence="2" id="KW-1185">Reference proteome</keyword>
<dbReference type="SUPFAM" id="SSF52047">
    <property type="entry name" value="RNI-like"/>
    <property type="match status" value="1"/>
</dbReference>
<gene>
    <name evidence="1" type="ORF">CDL12_03469</name>
</gene>
<dbReference type="STRING" id="429701.A0A2G9I2H0"/>
<protein>
    <recommendedName>
        <fullName evidence="3">Non-specific serine/threonine protein kinase</fullName>
    </recommendedName>
</protein>
<reference evidence="2" key="1">
    <citation type="journal article" date="2018" name="Gigascience">
        <title>Genome assembly of the Pink Ipe (Handroanthus impetiginosus, Bignoniaceae), a highly valued, ecologically keystone Neotropical timber forest tree.</title>
        <authorList>
            <person name="Silva-Junior O.B."/>
            <person name="Grattapaglia D."/>
            <person name="Novaes E."/>
            <person name="Collevatti R.G."/>
        </authorList>
    </citation>
    <scope>NUCLEOTIDE SEQUENCE [LARGE SCALE GENOMIC DNA]</scope>
    <source>
        <strain evidence="2">cv. UFG-1</strain>
    </source>
</reference>
<proteinExistence type="predicted"/>
<organism evidence="1 2">
    <name type="scientific">Handroanthus impetiginosus</name>
    <dbReference type="NCBI Taxonomy" id="429701"/>
    <lineage>
        <taxon>Eukaryota</taxon>
        <taxon>Viridiplantae</taxon>
        <taxon>Streptophyta</taxon>
        <taxon>Embryophyta</taxon>
        <taxon>Tracheophyta</taxon>
        <taxon>Spermatophyta</taxon>
        <taxon>Magnoliopsida</taxon>
        <taxon>eudicotyledons</taxon>
        <taxon>Gunneridae</taxon>
        <taxon>Pentapetalae</taxon>
        <taxon>asterids</taxon>
        <taxon>lamiids</taxon>
        <taxon>Lamiales</taxon>
        <taxon>Bignoniaceae</taxon>
        <taxon>Crescentiina</taxon>
        <taxon>Tabebuia alliance</taxon>
        <taxon>Handroanthus</taxon>
    </lineage>
</organism>
<comment type="caution">
    <text evidence="1">The sequence shown here is derived from an EMBL/GenBank/DDBJ whole genome shotgun (WGS) entry which is preliminary data.</text>
</comment>
<dbReference type="EMBL" id="NKXS01000503">
    <property type="protein sequence ID" value="PIN23810.1"/>
    <property type="molecule type" value="Genomic_DNA"/>
</dbReference>
<evidence type="ECO:0008006" key="3">
    <source>
        <dbReference type="Google" id="ProtNLM"/>
    </source>
</evidence>
<dbReference type="InterPro" id="IPR032675">
    <property type="entry name" value="LRR_dom_sf"/>
</dbReference>
<accession>A0A2G9I2H0</accession>
<dbReference type="Proteomes" id="UP000231279">
    <property type="component" value="Unassembled WGS sequence"/>
</dbReference>
<dbReference type="OrthoDB" id="598235at2759"/>